<reference evidence="2 3" key="1">
    <citation type="submission" date="2024-01" db="EMBL/GenBank/DDBJ databases">
        <title>Genomic insights into the taxonomy and metabolism of the cyanobacterium Pannus brasiliensis CCIBt3594.</title>
        <authorList>
            <person name="Machado M."/>
            <person name="Botero N.B."/>
            <person name="Andreote A.P.D."/>
            <person name="Feitosa A.M.T."/>
            <person name="Popin R."/>
            <person name="Sivonen K."/>
            <person name="Fiore M.F."/>
        </authorList>
    </citation>
    <scope>NUCLEOTIDE SEQUENCE [LARGE SCALE GENOMIC DNA]</scope>
    <source>
        <strain evidence="2 3">CCIBt3594</strain>
    </source>
</reference>
<evidence type="ECO:0000313" key="3">
    <source>
        <dbReference type="Proteomes" id="UP001328733"/>
    </source>
</evidence>
<dbReference type="Proteomes" id="UP001328733">
    <property type="component" value="Unassembled WGS sequence"/>
</dbReference>
<keyword evidence="1" id="KW-0472">Membrane</keyword>
<proteinExistence type="predicted"/>
<gene>
    <name evidence="2" type="ORF">V0288_08565</name>
</gene>
<name>A0AAW9QW20_9CHRO</name>
<keyword evidence="1" id="KW-1133">Transmembrane helix</keyword>
<keyword evidence="3" id="KW-1185">Reference proteome</keyword>
<dbReference type="InterPro" id="IPR019664">
    <property type="entry name" value="Uncharacterised_Ycf51"/>
</dbReference>
<organism evidence="2 3">
    <name type="scientific">Pannus brasiliensis CCIBt3594</name>
    <dbReference type="NCBI Taxonomy" id="1427578"/>
    <lineage>
        <taxon>Bacteria</taxon>
        <taxon>Bacillati</taxon>
        <taxon>Cyanobacteriota</taxon>
        <taxon>Cyanophyceae</taxon>
        <taxon>Oscillatoriophycideae</taxon>
        <taxon>Chroococcales</taxon>
        <taxon>Microcystaceae</taxon>
        <taxon>Pannus</taxon>
    </lineage>
</organism>
<keyword evidence="1" id="KW-0812">Transmembrane</keyword>
<comment type="caution">
    <text evidence="2">The sequence shown here is derived from an EMBL/GenBank/DDBJ whole genome shotgun (WGS) entry which is preliminary data.</text>
</comment>
<dbReference type="AlphaFoldDB" id="A0AAW9QW20"/>
<accession>A0AAW9QW20</accession>
<sequence length="172" mass="18557">MELPLDFATYAKWSGIATIACFVLTIVAFIAGWGFRFRLVGVTSFMGVLTAGIFGLGLGLFTPTEVEGAVKYSLVYDNGANQAVISLPATVTPSEVEATLKQASKNLFSYGRVGVGGDDRFTVRARTLIHPEPGLSAPLYLGEIKRSLKTRGEDSDEIQIFSKNFAKLPRTS</sequence>
<evidence type="ECO:0000313" key="2">
    <source>
        <dbReference type="EMBL" id="MEG3437169.1"/>
    </source>
</evidence>
<dbReference type="RefSeq" id="WP_332864653.1">
    <property type="nucleotide sequence ID" value="NZ_JBAFSM010000013.1"/>
</dbReference>
<evidence type="ECO:0000256" key="1">
    <source>
        <dbReference type="SAM" id="Phobius"/>
    </source>
</evidence>
<dbReference type="EMBL" id="JBAFSM010000013">
    <property type="protein sequence ID" value="MEG3437169.1"/>
    <property type="molecule type" value="Genomic_DNA"/>
</dbReference>
<dbReference type="Pfam" id="PF10726">
    <property type="entry name" value="DUF2518"/>
    <property type="match status" value="1"/>
</dbReference>
<feature type="transmembrane region" description="Helical" evidence="1">
    <location>
        <begin position="13"/>
        <end position="32"/>
    </location>
</feature>
<feature type="transmembrane region" description="Helical" evidence="1">
    <location>
        <begin position="39"/>
        <end position="61"/>
    </location>
</feature>
<protein>
    <submittedName>
        <fullName evidence="2">Ycf51 family protein</fullName>
    </submittedName>
</protein>